<keyword evidence="1" id="KW-0479">Metal-binding</keyword>
<dbReference type="Proteomes" id="UP000260983">
    <property type="component" value="Unassembled WGS sequence"/>
</dbReference>
<dbReference type="InterPro" id="IPR017900">
    <property type="entry name" value="4Fe4S_Fe_S_CS"/>
</dbReference>
<dbReference type="PROSITE" id="PS51379">
    <property type="entry name" value="4FE4S_FER_2"/>
    <property type="match status" value="2"/>
</dbReference>
<organism evidence="5 6">
    <name type="scientific">Bacteroides oleiciplenus</name>
    <dbReference type="NCBI Taxonomy" id="626931"/>
    <lineage>
        <taxon>Bacteria</taxon>
        <taxon>Pseudomonadati</taxon>
        <taxon>Bacteroidota</taxon>
        <taxon>Bacteroidia</taxon>
        <taxon>Bacteroidales</taxon>
        <taxon>Bacteroidaceae</taxon>
        <taxon>Bacteroides</taxon>
    </lineage>
</organism>
<dbReference type="InterPro" id="IPR009051">
    <property type="entry name" value="Helical_ferredxn"/>
</dbReference>
<evidence type="ECO:0000259" key="4">
    <source>
        <dbReference type="PROSITE" id="PS51379"/>
    </source>
</evidence>
<evidence type="ECO:0000256" key="2">
    <source>
        <dbReference type="ARBA" id="ARBA00023004"/>
    </source>
</evidence>
<accession>A0A3E5B2B5</accession>
<evidence type="ECO:0000256" key="3">
    <source>
        <dbReference type="ARBA" id="ARBA00023014"/>
    </source>
</evidence>
<gene>
    <name evidence="5" type="ORF">DXB65_20225</name>
</gene>
<evidence type="ECO:0000313" key="5">
    <source>
        <dbReference type="EMBL" id="RGN31624.1"/>
    </source>
</evidence>
<protein>
    <recommendedName>
        <fullName evidence="4">4Fe-4S ferredoxin-type domain-containing protein</fullName>
    </recommendedName>
</protein>
<dbReference type="Pfam" id="PF00037">
    <property type="entry name" value="Fer4"/>
    <property type="match status" value="1"/>
</dbReference>
<proteinExistence type="predicted"/>
<comment type="caution">
    <text evidence="5">The sequence shown here is derived from an EMBL/GenBank/DDBJ whole genome shotgun (WGS) entry which is preliminary data.</text>
</comment>
<keyword evidence="3" id="KW-0411">Iron-sulfur</keyword>
<dbReference type="RefSeq" id="WP_117725345.1">
    <property type="nucleotide sequence ID" value="NZ_QSUL01000017.1"/>
</dbReference>
<dbReference type="GO" id="GO:0046872">
    <property type="term" value="F:metal ion binding"/>
    <property type="evidence" value="ECO:0007669"/>
    <property type="project" value="UniProtKB-KW"/>
</dbReference>
<evidence type="ECO:0000313" key="6">
    <source>
        <dbReference type="Proteomes" id="UP000260983"/>
    </source>
</evidence>
<dbReference type="SUPFAM" id="SSF46548">
    <property type="entry name" value="alpha-helical ferredoxin"/>
    <property type="match status" value="1"/>
</dbReference>
<evidence type="ECO:0000256" key="1">
    <source>
        <dbReference type="ARBA" id="ARBA00022723"/>
    </source>
</evidence>
<dbReference type="PROSITE" id="PS00198">
    <property type="entry name" value="4FE4S_FER_1"/>
    <property type="match status" value="1"/>
</dbReference>
<keyword evidence="2" id="KW-0408">Iron</keyword>
<dbReference type="Gene3D" id="1.10.1060.10">
    <property type="entry name" value="Alpha-helical ferredoxin"/>
    <property type="match status" value="1"/>
</dbReference>
<feature type="domain" description="4Fe-4S ferredoxin-type" evidence="4">
    <location>
        <begin position="146"/>
        <end position="167"/>
    </location>
</feature>
<sequence>MNNLVEKVKSLFAEGTVKLAIGFEKGNHGARPFFCRNMEDAGRLIWDEYCPNNLAVYLTKPELLGADSVALVANLPALRTILQLASENQLKQNQWIILTQDAQGEIVQFANFEDIQIYMADYLVTMSADNRLLIEKLQSMTREDRWQYWLHEMSKCIKCYACRAACPLCYCNRCIVEVNCPQWIQAWSAPLTNMEWQINRVMHMAGRCVECGACAQACPVGIPIHLLTLSMAEVIRDEFGKQPGDTGGKGNVLATFRMEDKENFIR</sequence>
<feature type="domain" description="4Fe-4S ferredoxin-type" evidence="4">
    <location>
        <begin position="199"/>
        <end position="229"/>
    </location>
</feature>
<reference evidence="5 6" key="1">
    <citation type="submission" date="2018-08" db="EMBL/GenBank/DDBJ databases">
        <title>A genome reference for cultivated species of the human gut microbiota.</title>
        <authorList>
            <person name="Zou Y."/>
            <person name="Xue W."/>
            <person name="Luo G."/>
        </authorList>
    </citation>
    <scope>NUCLEOTIDE SEQUENCE [LARGE SCALE GENOMIC DNA]</scope>
    <source>
        <strain evidence="5 6">OM05-15BH</strain>
    </source>
</reference>
<dbReference type="InterPro" id="IPR017896">
    <property type="entry name" value="4Fe4S_Fe-S-bd"/>
</dbReference>
<name>A0A3E5B2B5_9BACE</name>
<dbReference type="AlphaFoldDB" id="A0A3E5B2B5"/>
<dbReference type="EMBL" id="QSUL01000017">
    <property type="protein sequence ID" value="RGN31624.1"/>
    <property type="molecule type" value="Genomic_DNA"/>
</dbReference>
<dbReference type="GO" id="GO:0051536">
    <property type="term" value="F:iron-sulfur cluster binding"/>
    <property type="evidence" value="ECO:0007669"/>
    <property type="project" value="UniProtKB-KW"/>
</dbReference>